<gene>
    <name evidence="3" type="ORF">HBN54_003608</name>
</gene>
<evidence type="ECO:0000256" key="2">
    <source>
        <dbReference type="SAM" id="Phobius"/>
    </source>
</evidence>
<protein>
    <recommendedName>
        <fullName evidence="5">Periplasmic heavy metal sensor</fullName>
    </recommendedName>
</protein>
<proteinExistence type="predicted"/>
<keyword evidence="2" id="KW-0472">Membrane</keyword>
<organism evidence="3 4">
    <name type="scientific">Hymenobacter artigasi</name>
    <dbReference type="NCBI Taxonomy" id="2719616"/>
    <lineage>
        <taxon>Bacteria</taxon>
        <taxon>Pseudomonadati</taxon>
        <taxon>Bacteroidota</taxon>
        <taxon>Cytophagia</taxon>
        <taxon>Cytophagales</taxon>
        <taxon>Hymenobacteraceae</taxon>
        <taxon>Hymenobacter</taxon>
    </lineage>
</organism>
<feature type="compositionally biased region" description="Gly residues" evidence="1">
    <location>
        <begin position="154"/>
        <end position="167"/>
    </location>
</feature>
<feature type="region of interest" description="Disordered" evidence="1">
    <location>
        <begin position="143"/>
        <end position="185"/>
    </location>
</feature>
<evidence type="ECO:0000256" key="1">
    <source>
        <dbReference type="SAM" id="MobiDB-lite"/>
    </source>
</evidence>
<dbReference type="Gene3D" id="1.20.120.1490">
    <property type="match status" value="1"/>
</dbReference>
<comment type="caution">
    <text evidence="3">The sequence shown here is derived from an EMBL/GenBank/DDBJ whole genome shotgun (WGS) entry which is preliminary data.</text>
</comment>
<evidence type="ECO:0000313" key="4">
    <source>
        <dbReference type="Proteomes" id="UP000717634"/>
    </source>
</evidence>
<keyword evidence="2" id="KW-0812">Transmembrane</keyword>
<dbReference type="InterPro" id="IPR025961">
    <property type="entry name" value="Metal_resist"/>
</dbReference>
<feature type="compositionally biased region" description="Low complexity" evidence="1">
    <location>
        <begin position="144"/>
        <end position="153"/>
    </location>
</feature>
<dbReference type="Pfam" id="PF13801">
    <property type="entry name" value="Metal_resist"/>
    <property type="match status" value="1"/>
</dbReference>
<dbReference type="Proteomes" id="UP000717634">
    <property type="component" value="Unassembled WGS sequence"/>
</dbReference>
<accession>A0ABX1HPT3</accession>
<keyword evidence="4" id="KW-1185">Reference proteome</keyword>
<feature type="transmembrane region" description="Helical" evidence="2">
    <location>
        <begin position="6"/>
        <end position="27"/>
    </location>
</feature>
<keyword evidence="2" id="KW-1133">Transmembrane helix</keyword>
<name>A0ABX1HPT3_9BACT</name>
<dbReference type="EMBL" id="JAAVTK010000012">
    <property type="protein sequence ID" value="NKI90996.1"/>
    <property type="molecule type" value="Genomic_DNA"/>
</dbReference>
<sequence>MTKTRILSLLVLVMGLLNVGLLALLWYGRPDHQAARGQATGPVAAGLVRELQLSPQQQQQFDVLREDHHTRMQALLKQLTARREELFAGLAQPATASAPPALLAQIGDLQRQTDSLTYAHFAAVGRLLTPAQLPRWQQLAPNLPRRLQQPPQRGGRGGLPGGPGGRGRPGDGPPPGGPMDRQPPE</sequence>
<reference evidence="3 4" key="1">
    <citation type="submission" date="2020-03" db="EMBL/GenBank/DDBJ databases">
        <title>Genomic Encyclopedia of Type Strains, Phase IV (KMG-V): Genome sequencing to study the core and pangenomes of soil and plant-associated prokaryotes.</title>
        <authorList>
            <person name="Whitman W."/>
        </authorList>
    </citation>
    <scope>NUCLEOTIDE SEQUENCE [LARGE SCALE GENOMIC DNA]</scope>
    <source>
        <strain evidence="3 4">1B</strain>
    </source>
</reference>
<dbReference type="RefSeq" id="WP_168674577.1">
    <property type="nucleotide sequence ID" value="NZ_JAAVTK010000012.1"/>
</dbReference>
<evidence type="ECO:0008006" key="5">
    <source>
        <dbReference type="Google" id="ProtNLM"/>
    </source>
</evidence>
<evidence type="ECO:0000313" key="3">
    <source>
        <dbReference type="EMBL" id="NKI90996.1"/>
    </source>
</evidence>